<proteinExistence type="inferred from homology"/>
<dbReference type="PROSITE" id="PS51257">
    <property type="entry name" value="PROKAR_LIPOPROTEIN"/>
    <property type="match status" value="1"/>
</dbReference>
<dbReference type="PRINTS" id="PR00081">
    <property type="entry name" value="GDHRDH"/>
</dbReference>
<keyword evidence="3" id="KW-0812">Transmembrane</keyword>
<dbReference type="PRINTS" id="PR00080">
    <property type="entry name" value="SDRFAMILY"/>
</dbReference>
<evidence type="ECO:0000313" key="5">
    <source>
        <dbReference type="Proteomes" id="UP001292094"/>
    </source>
</evidence>
<feature type="transmembrane region" description="Helical" evidence="3">
    <location>
        <begin position="40"/>
        <end position="59"/>
    </location>
</feature>
<dbReference type="InterPro" id="IPR020904">
    <property type="entry name" value="Sc_DH/Rdtase_CS"/>
</dbReference>
<dbReference type="PROSITE" id="PS00061">
    <property type="entry name" value="ADH_SHORT"/>
    <property type="match status" value="1"/>
</dbReference>
<dbReference type="InterPro" id="IPR002347">
    <property type="entry name" value="SDR_fam"/>
</dbReference>
<evidence type="ECO:0000313" key="4">
    <source>
        <dbReference type="EMBL" id="KAK4300424.1"/>
    </source>
</evidence>
<keyword evidence="5" id="KW-1185">Reference proteome</keyword>
<protein>
    <submittedName>
        <fullName evidence="4">Uncharacterized protein</fullName>
    </submittedName>
</protein>
<evidence type="ECO:0000256" key="1">
    <source>
        <dbReference type="ARBA" id="ARBA00023002"/>
    </source>
</evidence>
<dbReference type="AlphaFoldDB" id="A0AAE1TZ44"/>
<comment type="caution">
    <text evidence="4">The sequence shown here is derived from an EMBL/GenBank/DDBJ whole genome shotgun (WGS) entry which is preliminary data.</text>
</comment>
<dbReference type="Gene3D" id="3.40.50.720">
    <property type="entry name" value="NAD(P)-binding Rossmann-like Domain"/>
    <property type="match status" value="1"/>
</dbReference>
<evidence type="ECO:0000256" key="2">
    <source>
        <dbReference type="RuleBase" id="RU000363"/>
    </source>
</evidence>
<comment type="similarity">
    <text evidence="2">Belongs to the short-chain dehydrogenases/reductases (SDR) family.</text>
</comment>
<dbReference type="EMBL" id="JAWZYT010003060">
    <property type="protein sequence ID" value="KAK4300424.1"/>
    <property type="molecule type" value="Genomic_DNA"/>
</dbReference>
<keyword evidence="3" id="KW-1133">Transmembrane helix</keyword>
<evidence type="ECO:0000256" key="3">
    <source>
        <dbReference type="SAM" id="Phobius"/>
    </source>
</evidence>
<dbReference type="Proteomes" id="UP001292094">
    <property type="component" value="Unassembled WGS sequence"/>
</dbReference>
<organism evidence="4 5">
    <name type="scientific">Petrolisthes manimaculis</name>
    <dbReference type="NCBI Taxonomy" id="1843537"/>
    <lineage>
        <taxon>Eukaryota</taxon>
        <taxon>Metazoa</taxon>
        <taxon>Ecdysozoa</taxon>
        <taxon>Arthropoda</taxon>
        <taxon>Crustacea</taxon>
        <taxon>Multicrustacea</taxon>
        <taxon>Malacostraca</taxon>
        <taxon>Eumalacostraca</taxon>
        <taxon>Eucarida</taxon>
        <taxon>Decapoda</taxon>
        <taxon>Pleocyemata</taxon>
        <taxon>Anomura</taxon>
        <taxon>Galatheoidea</taxon>
        <taxon>Porcellanidae</taxon>
        <taxon>Petrolisthes</taxon>
    </lineage>
</organism>
<dbReference type="PANTHER" id="PTHR43313:SF36">
    <property type="entry name" value="D-BETA-HYDROXYBUTYRATE DEHYDROGENASE, MITOCHONDRIAL"/>
    <property type="match status" value="1"/>
</dbReference>
<feature type="transmembrane region" description="Helical" evidence="3">
    <location>
        <begin position="6"/>
        <end position="28"/>
    </location>
</feature>
<reference evidence="4" key="1">
    <citation type="submission" date="2023-11" db="EMBL/GenBank/DDBJ databases">
        <title>Genome assemblies of two species of porcelain crab, Petrolisthes cinctipes and Petrolisthes manimaculis (Anomura: Porcellanidae).</title>
        <authorList>
            <person name="Angst P."/>
        </authorList>
    </citation>
    <scope>NUCLEOTIDE SEQUENCE</scope>
    <source>
        <strain evidence="4">PB745_02</strain>
        <tissue evidence="4">Gill</tissue>
    </source>
</reference>
<keyword evidence="1" id="KW-0560">Oxidoreductase</keyword>
<name>A0AAE1TZ44_9EUCA</name>
<accession>A0AAE1TZ44</accession>
<dbReference type="GO" id="GO:0008202">
    <property type="term" value="P:steroid metabolic process"/>
    <property type="evidence" value="ECO:0007669"/>
    <property type="project" value="TreeGrafter"/>
</dbReference>
<sequence>MKGSDLTVDVWCDVVLCGGVVGVVSTLLHLLGLSCCTSTLLFLSLWALSSAVCILLPSLKVSPAGKTVLITGCDTGFGFSLALHLDKLGFRVVAGCLDVESDGAKKLKRSGSSRLTVLNLDVTSSAQLTTTANALKDIIPTGEVLWGLVNNAGVSTFGEVEWVSDNTFRKLLEVNTLGTIAATKAFLPFIRRAQGRVVNISSMYGRMSNTMRSPYVTSKYAVEGFTDCLRQDMRAWGVKVCLLEPGNFVAATYINTVENVKKAGEAMWAGMDEDLKQDFPRHYFDSKVNQMVSFAKCGSSDGGPVIDAMTAALMEKYPRSRYLPMDGVTRVRVAVATLLPSWVYDWVYASTHR</sequence>
<dbReference type="PANTHER" id="PTHR43313">
    <property type="entry name" value="SHORT-CHAIN DEHYDROGENASE/REDUCTASE FAMILY 9C"/>
    <property type="match status" value="1"/>
</dbReference>
<dbReference type="GO" id="GO:0016491">
    <property type="term" value="F:oxidoreductase activity"/>
    <property type="evidence" value="ECO:0007669"/>
    <property type="project" value="UniProtKB-KW"/>
</dbReference>
<dbReference type="Pfam" id="PF00106">
    <property type="entry name" value="adh_short"/>
    <property type="match status" value="1"/>
</dbReference>
<dbReference type="SUPFAM" id="SSF51735">
    <property type="entry name" value="NAD(P)-binding Rossmann-fold domains"/>
    <property type="match status" value="1"/>
</dbReference>
<keyword evidence="3" id="KW-0472">Membrane</keyword>
<gene>
    <name evidence="4" type="ORF">Pmani_027375</name>
</gene>
<dbReference type="InterPro" id="IPR036291">
    <property type="entry name" value="NAD(P)-bd_dom_sf"/>
</dbReference>